<keyword evidence="3" id="KW-1185">Reference proteome</keyword>
<dbReference type="Pfam" id="PF09860">
    <property type="entry name" value="DUF2087"/>
    <property type="match status" value="1"/>
</dbReference>
<accession>A0A238ZC58</accession>
<proteinExistence type="predicted"/>
<reference evidence="2 3" key="1">
    <citation type="submission" date="2017-06" db="EMBL/GenBank/DDBJ databases">
        <authorList>
            <person name="Kim H.J."/>
            <person name="Triplett B.A."/>
        </authorList>
    </citation>
    <scope>NUCLEOTIDE SEQUENCE [LARGE SCALE GENOMIC DNA]</scope>
    <source>
        <strain evidence="2 3">CGMCC 4.1858</strain>
    </source>
</reference>
<evidence type="ECO:0000313" key="3">
    <source>
        <dbReference type="Proteomes" id="UP000198280"/>
    </source>
</evidence>
<dbReference type="EMBL" id="FZOF01000001">
    <property type="protein sequence ID" value="SNR81106.1"/>
    <property type="molecule type" value="Genomic_DNA"/>
</dbReference>
<dbReference type="Proteomes" id="UP000198280">
    <property type="component" value="Unassembled WGS sequence"/>
</dbReference>
<dbReference type="InterPro" id="IPR018656">
    <property type="entry name" value="DUF2087"/>
</dbReference>
<dbReference type="AlphaFoldDB" id="A0A238ZC58"/>
<protein>
    <recommendedName>
        <fullName evidence="1">DUF2087 domain-containing protein</fullName>
    </recommendedName>
</protein>
<organism evidence="2 3">
    <name type="scientific">Actinacidiphila glaucinigra</name>
    <dbReference type="NCBI Taxonomy" id="235986"/>
    <lineage>
        <taxon>Bacteria</taxon>
        <taxon>Bacillati</taxon>
        <taxon>Actinomycetota</taxon>
        <taxon>Actinomycetes</taxon>
        <taxon>Kitasatosporales</taxon>
        <taxon>Streptomycetaceae</taxon>
        <taxon>Actinacidiphila</taxon>
    </lineage>
</organism>
<name>A0A238ZC58_9ACTN</name>
<feature type="domain" description="DUF2087" evidence="1">
    <location>
        <begin position="46"/>
        <end position="115"/>
    </location>
</feature>
<evidence type="ECO:0000313" key="2">
    <source>
        <dbReference type="EMBL" id="SNR81106.1"/>
    </source>
</evidence>
<sequence length="117" mass="13130">MPAENRVLTAGPRVTLPGGVVVPDLEECAVPESGSHAVSALFSQGRLTVVPRRAARREQLLRHLTETLFRPGRDYHEREVNEALRTVHDDCAALRRYLVEGGWLERSADGSAYRRKR</sequence>
<gene>
    <name evidence="2" type="ORF">SAMN05216252_101173</name>
</gene>
<evidence type="ECO:0000259" key="1">
    <source>
        <dbReference type="Pfam" id="PF09860"/>
    </source>
</evidence>